<name>A0A023JC15_9ROSI</name>
<keyword evidence="4" id="KW-0804">Transcription</keyword>
<dbReference type="SUPFAM" id="SSF55455">
    <property type="entry name" value="SRF-like"/>
    <property type="match status" value="1"/>
</dbReference>
<evidence type="ECO:0000256" key="2">
    <source>
        <dbReference type="ARBA" id="ARBA00023015"/>
    </source>
</evidence>
<proteinExistence type="evidence at transcript level"/>
<sequence>RNGLFKKARELSVLCGAEIAVRVLSDGGRSYEFSTANNRIPQETTYSWTTADFSRIIERYRRHADPQNNAQQHAPAPRIFFPESSSPSERNSLLHPVHGFLDGQIIEQLNIGDLVQLERQLSASLIQTREIKEERLMEEVRQQHSIEIGTVSHEEERLTNTGLGLSSNYNQNEEV</sequence>
<dbReference type="GO" id="GO:0046983">
    <property type="term" value="F:protein dimerization activity"/>
    <property type="evidence" value="ECO:0007669"/>
    <property type="project" value="InterPro"/>
</dbReference>
<dbReference type="PROSITE" id="PS50066">
    <property type="entry name" value="MADS_BOX_2"/>
    <property type="match status" value="1"/>
</dbReference>
<evidence type="ECO:0000313" key="8">
    <source>
        <dbReference type="EMBL" id="AHH28334.1"/>
    </source>
</evidence>
<evidence type="ECO:0000259" key="7">
    <source>
        <dbReference type="PROSITE" id="PS50066"/>
    </source>
</evidence>
<dbReference type="Gene3D" id="3.40.1810.10">
    <property type="entry name" value="Transcription factor, MADS-box"/>
    <property type="match status" value="1"/>
</dbReference>
<accession>A0A023JC15</accession>
<feature type="domain" description="MADS-box" evidence="7">
    <location>
        <begin position="1"/>
        <end position="37"/>
    </location>
</feature>
<keyword evidence="5" id="KW-0539">Nucleus</keyword>
<feature type="non-terminal residue" evidence="8">
    <location>
        <position position="1"/>
    </location>
</feature>
<feature type="region of interest" description="Disordered" evidence="6">
    <location>
        <begin position="154"/>
        <end position="175"/>
    </location>
</feature>
<dbReference type="PANTHER" id="PTHR48019">
    <property type="entry name" value="SERUM RESPONSE FACTOR HOMOLOG"/>
    <property type="match status" value="1"/>
</dbReference>
<feature type="compositionally biased region" description="Polar residues" evidence="6">
    <location>
        <begin position="159"/>
        <end position="175"/>
    </location>
</feature>
<evidence type="ECO:0000256" key="4">
    <source>
        <dbReference type="ARBA" id="ARBA00023163"/>
    </source>
</evidence>
<dbReference type="InterPro" id="IPR050142">
    <property type="entry name" value="MADS-box/MEF2_TF"/>
</dbReference>
<dbReference type="GO" id="GO:0005634">
    <property type="term" value="C:nucleus"/>
    <property type="evidence" value="ECO:0007669"/>
    <property type="project" value="UniProtKB-SubCell"/>
</dbReference>
<keyword evidence="2" id="KW-0805">Transcription regulation</keyword>
<evidence type="ECO:0000256" key="1">
    <source>
        <dbReference type="ARBA" id="ARBA00004123"/>
    </source>
</evidence>
<evidence type="ECO:0000256" key="3">
    <source>
        <dbReference type="ARBA" id="ARBA00023125"/>
    </source>
</evidence>
<comment type="subcellular location">
    <subcellularLocation>
        <location evidence="1">Nucleus</location>
    </subcellularLocation>
</comment>
<dbReference type="EMBL" id="KF730093">
    <property type="protein sequence ID" value="AHH28334.1"/>
    <property type="molecule type" value="mRNA"/>
</dbReference>
<dbReference type="Pfam" id="PF00319">
    <property type="entry name" value="SRF-TF"/>
    <property type="match status" value="1"/>
</dbReference>
<dbReference type="InterPro" id="IPR002100">
    <property type="entry name" value="TF_MADSbox"/>
</dbReference>
<dbReference type="GO" id="GO:0003677">
    <property type="term" value="F:DNA binding"/>
    <property type="evidence" value="ECO:0007669"/>
    <property type="project" value="UniProtKB-KW"/>
</dbReference>
<evidence type="ECO:0000256" key="5">
    <source>
        <dbReference type="ARBA" id="ARBA00023242"/>
    </source>
</evidence>
<keyword evidence="3" id="KW-0238">DNA-binding</keyword>
<dbReference type="SMART" id="SM00432">
    <property type="entry name" value="MADS"/>
    <property type="match status" value="1"/>
</dbReference>
<organism evidence="8">
    <name type="scientific">Breynia sp. CONN 198600075</name>
    <dbReference type="NCBI Taxonomy" id="1444337"/>
    <lineage>
        <taxon>Eukaryota</taxon>
        <taxon>Viridiplantae</taxon>
        <taxon>Streptophyta</taxon>
        <taxon>Embryophyta</taxon>
        <taxon>Tracheophyta</taxon>
        <taxon>Spermatophyta</taxon>
        <taxon>Magnoliopsida</taxon>
        <taxon>eudicotyledons</taxon>
        <taxon>Gunneridae</taxon>
        <taxon>Pentapetalae</taxon>
        <taxon>rosids</taxon>
        <taxon>fabids</taxon>
        <taxon>Malpighiales</taxon>
        <taxon>Phyllanthaceae</taxon>
        <taxon>Phyllanthoideae</taxon>
        <taxon>Phyllantheae</taxon>
        <taxon>Breynia</taxon>
    </lineage>
</organism>
<dbReference type="InterPro" id="IPR036879">
    <property type="entry name" value="TF_MADSbox_sf"/>
</dbReference>
<reference evidence="8" key="1">
    <citation type="journal article" date="2013" name="Proc. Natl. Acad. Sci. U.S.A.">
        <title>Developmental origins of the world's largest flowers, Rafflesiaceae.</title>
        <authorList>
            <person name="Nikolov L.A."/>
            <person name="Endress P.K."/>
            <person name="Sugumaran M."/>
            <person name="Sasirat S."/>
            <person name="Vessabutr S."/>
            <person name="Kramer E.M."/>
            <person name="Davis C.C."/>
        </authorList>
    </citation>
    <scope>NUCLEOTIDE SEQUENCE</scope>
</reference>
<dbReference type="AlphaFoldDB" id="A0A023JC15"/>
<protein>
    <submittedName>
        <fullName evidence="8">MADS-box transcription factor</fullName>
    </submittedName>
</protein>
<evidence type="ECO:0000256" key="6">
    <source>
        <dbReference type="SAM" id="MobiDB-lite"/>
    </source>
</evidence>